<organism evidence="3 4">
    <name type="scientific">Thioalbus denitrificans</name>
    <dbReference type="NCBI Taxonomy" id="547122"/>
    <lineage>
        <taxon>Bacteria</taxon>
        <taxon>Pseudomonadati</taxon>
        <taxon>Pseudomonadota</taxon>
        <taxon>Gammaproteobacteria</taxon>
        <taxon>Chromatiales</taxon>
        <taxon>Ectothiorhodospiraceae</taxon>
        <taxon>Thioalbus</taxon>
    </lineage>
</organism>
<evidence type="ECO:0000256" key="1">
    <source>
        <dbReference type="SAM" id="MobiDB-lite"/>
    </source>
</evidence>
<dbReference type="Gene3D" id="3.40.50.1820">
    <property type="entry name" value="alpha/beta hydrolase"/>
    <property type="match status" value="1"/>
</dbReference>
<evidence type="ECO:0000259" key="2">
    <source>
        <dbReference type="Pfam" id="PF12146"/>
    </source>
</evidence>
<reference evidence="3 4" key="1">
    <citation type="submission" date="2018-07" db="EMBL/GenBank/DDBJ databases">
        <title>Genomic Encyclopedia of Type Strains, Phase IV (KMG-IV): sequencing the most valuable type-strain genomes for metagenomic binning, comparative biology and taxonomic classification.</title>
        <authorList>
            <person name="Goeker M."/>
        </authorList>
    </citation>
    <scope>NUCLEOTIDE SEQUENCE [LARGE SCALE GENOMIC DNA]</scope>
    <source>
        <strain evidence="3 4">DSM 26407</strain>
    </source>
</reference>
<name>A0A369CBJ2_9GAMM</name>
<keyword evidence="4" id="KW-1185">Reference proteome</keyword>
<accession>A0A369CBJ2</accession>
<gene>
    <name evidence="3" type="ORF">DFQ59_103226</name>
</gene>
<dbReference type="SUPFAM" id="SSF53474">
    <property type="entry name" value="alpha/beta-Hydrolases"/>
    <property type="match status" value="1"/>
</dbReference>
<dbReference type="GO" id="GO:0016787">
    <property type="term" value="F:hydrolase activity"/>
    <property type="evidence" value="ECO:0007669"/>
    <property type="project" value="UniProtKB-KW"/>
</dbReference>
<dbReference type="PROSITE" id="PS51257">
    <property type="entry name" value="PROKAR_LIPOPROTEIN"/>
    <property type="match status" value="1"/>
</dbReference>
<dbReference type="PRINTS" id="PR00111">
    <property type="entry name" value="ABHYDROLASE"/>
</dbReference>
<comment type="caution">
    <text evidence="3">The sequence shown here is derived from an EMBL/GenBank/DDBJ whole genome shotgun (WGS) entry which is preliminary data.</text>
</comment>
<dbReference type="Pfam" id="PF12146">
    <property type="entry name" value="Hydrolase_4"/>
    <property type="match status" value="1"/>
</dbReference>
<dbReference type="InterPro" id="IPR029058">
    <property type="entry name" value="AB_hydrolase_fold"/>
</dbReference>
<dbReference type="AlphaFoldDB" id="A0A369CBJ2"/>
<evidence type="ECO:0000313" key="4">
    <source>
        <dbReference type="Proteomes" id="UP000252707"/>
    </source>
</evidence>
<dbReference type="InterPro" id="IPR000073">
    <property type="entry name" value="AB_hydrolase_1"/>
</dbReference>
<feature type="region of interest" description="Disordered" evidence="1">
    <location>
        <begin position="324"/>
        <end position="343"/>
    </location>
</feature>
<proteinExistence type="predicted"/>
<protein>
    <submittedName>
        <fullName evidence="3">Alpha-beta hydrolase superfamily lysophospholipase</fullName>
    </submittedName>
</protein>
<evidence type="ECO:0000313" key="3">
    <source>
        <dbReference type="EMBL" id="RCX31259.1"/>
    </source>
</evidence>
<dbReference type="PANTHER" id="PTHR11614">
    <property type="entry name" value="PHOSPHOLIPASE-RELATED"/>
    <property type="match status" value="1"/>
</dbReference>
<dbReference type="InterPro" id="IPR022742">
    <property type="entry name" value="Hydrolase_4"/>
</dbReference>
<dbReference type="InterPro" id="IPR051044">
    <property type="entry name" value="MAG_DAG_Lipase"/>
</dbReference>
<dbReference type="EMBL" id="QPJY01000003">
    <property type="protein sequence ID" value="RCX31259.1"/>
    <property type="molecule type" value="Genomic_DNA"/>
</dbReference>
<dbReference type="Proteomes" id="UP000252707">
    <property type="component" value="Unassembled WGS sequence"/>
</dbReference>
<feature type="domain" description="Serine aminopeptidase S33" evidence="2">
    <location>
        <begin position="71"/>
        <end position="305"/>
    </location>
</feature>
<dbReference type="RefSeq" id="WP_245937239.1">
    <property type="nucleotide sequence ID" value="NZ_QPJY01000003.1"/>
</dbReference>
<keyword evidence="3" id="KW-0378">Hydrolase</keyword>
<sequence>MNRLRGIVNSQVWEVCRTGLVAALLLLAAGCAGRPVADAGPGPLPVRLESGTARMDDGFRLPLRRWAPAGRPLAVVLALHGFNDYGNAFAGVGAYLAAQGILTVAVDQRGFGAAPDHGRWAGGGRMVADAARLLRLLRARHPGTPLYLLGESMGAAVALELLGGPEPPRVEGAILVAPAVWGRGATTPLLRLVLELSARVCPGCTATGEGLDIHASDNLEMLRALGRDPLVVKATRLDTLRGLVELMDGALGAADRVRAPLLVQYGAHDQVIPRPALCRLLARLPAQSRRVAFYARGYHMLTRDLEGERVRRDLAAWIRDGAAPLPSGEERSPAAWCPAPPPE</sequence>